<dbReference type="InterPro" id="IPR013740">
    <property type="entry name" value="Redoxin"/>
</dbReference>
<dbReference type="GO" id="GO:0045454">
    <property type="term" value="P:cell redox homeostasis"/>
    <property type="evidence" value="ECO:0007669"/>
    <property type="project" value="TreeGrafter"/>
</dbReference>
<gene>
    <name evidence="9" type="ORF">OGATHE_003567</name>
</gene>
<feature type="active site" description="Cysteine sulfenic acid (-SOH) intermediate" evidence="6">
    <location>
        <position position="68"/>
    </location>
</feature>
<comment type="similarity">
    <text evidence="1 7">Belongs to the peroxiredoxin family. Prx5 subfamily.</text>
</comment>
<dbReference type="CDD" id="cd03013">
    <property type="entry name" value="PRX5_like"/>
    <property type="match status" value="1"/>
</dbReference>
<dbReference type="Gene3D" id="3.40.30.10">
    <property type="entry name" value="Glutaredoxin"/>
    <property type="match status" value="1"/>
</dbReference>
<dbReference type="InterPro" id="IPR037944">
    <property type="entry name" value="PRX5-like"/>
</dbReference>
<dbReference type="Proteomes" id="UP000788993">
    <property type="component" value="Unassembled WGS sequence"/>
</dbReference>
<evidence type="ECO:0000256" key="3">
    <source>
        <dbReference type="ARBA" id="ARBA00022862"/>
    </source>
</evidence>
<sequence>MLRNLFRPAQANLFGYGLRRMSTIKVGDQLPPATLYEKGPDDKVDILKELKGKQALIVGVPGAFSGPCSEVHIPGYLNKLPDFISKGYRNLVVISVNDPFVVSAWRNSFGLKPESPNVSFFADSKAEFVKALGLDFDATEIFGNVRSKRFCLAVDDNKVVAEFVEPQNTPVDVTAADKVFKQLPGLE</sequence>
<evidence type="ECO:0000259" key="8">
    <source>
        <dbReference type="PROSITE" id="PS51352"/>
    </source>
</evidence>
<dbReference type="Pfam" id="PF08534">
    <property type="entry name" value="Redoxin"/>
    <property type="match status" value="1"/>
</dbReference>
<evidence type="ECO:0000256" key="1">
    <source>
        <dbReference type="ARBA" id="ARBA00010505"/>
    </source>
</evidence>
<organism evidence="9 10">
    <name type="scientific">Ogataea polymorpha</name>
    <dbReference type="NCBI Taxonomy" id="460523"/>
    <lineage>
        <taxon>Eukaryota</taxon>
        <taxon>Fungi</taxon>
        <taxon>Dikarya</taxon>
        <taxon>Ascomycota</taxon>
        <taxon>Saccharomycotina</taxon>
        <taxon>Pichiomycetes</taxon>
        <taxon>Pichiales</taxon>
        <taxon>Pichiaceae</taxon>
        <taxon>Ogataea</taxon>
    </lineage>
</organism>
<dbReference type="EMBL" id="JAEUBD010001178">
    <property type="protein sequence ID" value="KAH3664752.1"/>
    <property type="molecule type" value="Genomic_DNA"/>
</dbReference>
<dbReference type="PANTHER" id="PTHR10430">
    <property type="entry name" value="PEROXIREDOXIN"/>
    <property type="match status" value="1"/>
</dbReference>
<name>A0A9P8P4I3_9ASCO</name>
<keyword evidence="10" id="KW-1185">Reference proteome</keyword>
<feature type="domain" description="Thioredoxin" evidence="8">
    <location>
        <begin position="24"/>
        <end position="185"/>
    </location>
</feature>
<proteinExistence type="inferred from homology"/>
<dbReference type="GO" id="GO:0005777">
    <property type="term" value="C:peroxisome"/>
    <property type="evidence" value="ECO:0007669"/>
    <property type="project" value="TreeGrafter"/>
</dbReference>
<dbReference type="InterPro" id="IPR036249">
    <property type="entry name" value="Thioredoxin-like_sf"/>
</dbReference>
<evidence type="ECO:0000313" key="9">
    <source>
        <dbReference type="EMBL" id="KAH3664752.1"/>
    </source>
</evidence>
<evidence type="ECO:0000256" key="4">
    <source>
        <dbReference type="ARBA" id="ARBA00023002"/>
    </source>
</evidence>
<dbReference type="PANTHER" id="PTHR10430:SF39">
    <property type="entry name" value="PEROXISOMAL MEMBRANE ASSOCIATED PROTEIN 20"/>
    <property type="match status" value="1"/>
</dbReference>
<dbReference type="SUPFAM" id="SSF52833">
    <property type="entry name" value="Thioredoxin-like"/>
    <property type="match status" value="1"/>
</dbReference>
<protein>
    <recommendedName>
        <fullName evidence="8">Thioredoxin domain-containing protein</fullName>
    </recommendedName>
</protein>
<evidence type="ECO:0000256" key="7">
    <source>
        <dbReference type="RuleBase" id="RU366011"/>
    </source>
</evidence>
<dbReference type="GO" id="GO:0008379">
    <property type="term" value="F:thioredoxin peroxidase activity"/>
    <property type="evidence" value="ECO:0007669"/>
    <property type="project" value="InterPro"/>
</dbReference>
<keyword evidence="4 7" id="KW-0560">Oxidoreductase</keyword>
<dbReference type="PROSITE" id="PS51352">
    <property type="entry name" value="THIOREDOXIN_2"/>
    <property type="match status" value="1"/>
</dbReference>
<evidence type="ECO:0000256" key="2">
    <source>
        <dbReference type="ARBA" id="ARBA00022559"/>
    </source>
</evidence>
<keyword evidence="3 7" id="KW-0049">Antioxidant</keyword>
<evidence type="ECO:0000256" key="5">
    <source>
        <dbReference type="ARBA" id="ARBA00023284"/>
    </source>
</evidence>
<evidence type="ECO:0000256" key="6">
    <source>
        <dbReference type="PIRSR" id="PIRSR637944-1"/>
    </source>
</evidence>
<dbReference type="GO" id="GO:0042744">
    <property type="term" value="P:hydrogen peroxide catabolic process"/>
    <property type="evidence" value="ECO:0007669"/>
    <property type="project" value="TreeGrafter"/>
</dbReference>
<dbReference type="GO" id="GO:0034599">
    <property type="term" value="P:cellular response to oxidative stress"/>
    <property type="evidence" value="ECO:0007669"/>
    <property type="project" value="InterPro"/>
</dbReference>
<dbReference type="GO" id="GO:0005829">
    <property type="term" value="C:cytosol"/>
    <property type="evidence" value="ECO:0007669"/>
    <property type="project" value="TreeGrafter"/>
</dbReference>
<keyword evidence="5 7" id="KW-0676">Redox-active center</keyword>
<evidence type="ECO:0000313" key="10">
    <source>
        <dbReference type="Proteomes" id="UP000788993"/>
    </source>
</evidence>
<dbReference type="AlphaFoldDB" id="A0A9P8P4I3"/>
<accession>A0A9P8P4I3</accession>
<keyword evidence="2 7" id="KW-0575">Peroxidase</keyword>
<comment type="function">
    <text evidence="7">Thiol-specific peroxidase that catalyzes the reduction of hydrogen peroxide and organic hydroperoxides to water and alcohols, respectively. Plays a role in cell protection against oxidative stress by detoxifying peroxides.</text>
</comment>
<reference evidence="9" key="1">
    <citation type="journal article" date="2021" name="Open Biol.">
        <title>Shared evolutionary footprints suggest mitochondrial oxidative damage underlies multiple complex I losses in fungi.</title>
        <authorList>
            <person name="Schikora-Tamarit M.A."/>
            <person name="Marcet-Houben M."/>
            <person name="Nosek J."/>
            <person name="Gabaldon T."/>
        </authorList>
    </citation>
    <scope>NUCLEOTIDE SEQUENCE</scope>
    <source>
        <strain evidence="9">NCAIM Y.01608</strain>
    </source>
</reference>
<dbReference type="OrthoDB" id="1882547at2759"/>
<comment type="caution">
    <text evidence="9">The sequence shown here is derived from an EMBL/GenBank/DDBJ whole genome shotgun (WGS) entry which is preliminary data.</text>
</comment>
<dbReference type="InterPro" id="IPR013766">
    <property type="entry name" value="Thioredoxin_domain"/>
</dbReference>
<reference evidence="9" key="2">
    <citation type="submission" date="2021-01" db="EMBL/GenBank/DDBJ databases">
        <authorList>
            <person name="Schikora-Tamarit M.A."/>
        </authorList>
    </citation>
    <scope>NUCLEOTIDE SEQUENCE</scope>
    <source>
        <strain evidence="9">NCAIM Y.01608</strain>
    </source>
</reference>
<dbReference type="GO" id="GO:0005739">
    <property type="term" value="C:mitochondrion"/>
    <property type="evidence" value="ECO:0007669"/>
    <property type="project" value="TreeGrafter"/>
</dbReference>